<evidence type="ECO:0000256" key="1">
    <source>
        <dbReference type="ARBA" id="ARBA00007754"/>
    </source>
</evidence>
<feature type="domain" description="GH26" evidence="6">
    <location>
        <begin position="1"/>
        <end position="327"/>
    </location>
</feature>
<name>A0A139AL73_GONPJ</name>
<evidence type="ECO:0000259" key="6">
    <source>
        <dbReference type="PROSITE" id="PS51764"/>
    </source>
</evidence>
<evidence type="ECO:0000256" key="4">
    <source>
        <dbReference type="PROSITE-ProRule" id="PRU01100"/>
    </source>
</evidence>
<dbReference type="PROSITE" id="PS51764">
    <property type="entry name" value="GH26"/>
    <property type="match status" value="1"/>
</dbReference>
<dbReference type="Gene3D" id="3.20.20.80">
    <property type="entry name" value="Glycosidases"/>
    <property type="match status" value="1"/>
</dbReference>
<evidence type="ECO:0000256" key="5">
    <source>
        <dbReference type="SAM" id="MobiDB-lite"/>
    </source>
</evidence>
<sequence length="487" mass="52603">MMVGMYESTYDFPATIYSSKARFDNYTQDFGWDPSVMHVFGNLPFRDGYDIPLLTDFLTRCAERGIVALTSMEPWQGLDNVTDSVAATFADLCARFEPGNFTNGPGTACLVRFALEFNGPFHPVWMWQPTAHKAAFRRVANALHSRTKLAGIMWGPNSGLGYPWAFQLDPNNLTTLSAVDRAALDTNKDGKIDNNDDPYQPWWPGAEYVDWIAMTAKHWNTDMNVEAPAQLLNTLIDAPYAGGTVQSFYQTYAAGFNLPMAMPDTGATYVAANPGVSGVVVKGSWMEQLYNTGNTYNFGTYQSQVPHLLPSGAIDPAYASNIATKFPLMKMINLYNHYVLDDYSQKLIDWSIRSHPLNQSATDQSQALLTIFRTLVSPQNQVNGQQYFVNRDRLIQLGIVTGADYTKIPQSVTPSAPTPTGVAGGPAAVPPAGSPTVSGAPAPSASSTSTATPAAAGGSKPGRGHAQAQTLWGGIIGLAFLAIAALA</sequence>
<keyword evidence="2" id="KW-0378">Hydrolase</keyword>
<dbReference type="PANTHER" id="PTHR40079">
    <property type="entry name" value="MANNAN ENDO-1,4-BETA-MANNOSIDASE E-RELATED"/>
    <property type="match status" value="1"/>
</dbReference>
<accession>A0A139AL73</accession>
<feature type="region of interest" description="Disordered" evidence="5">
    <location>
        <begin position="411"/>
        <end position="466"/>
    </location>
</feature>
<evidence type="ECO:0000313" key="8">
    <source>
        <dbReference type="Proteomes" id="UP000070544"/>
    </source>
</evidence>
<dbReference type="GO" id="GO:0016985">
    <property type="term" value="F:mannan endo-1,4-beta-mannosidase activity"/>
    <property type="evidence" value="ECO:0007669"/>
    <property type="project" value="InterPro"/>
</dbReference>
<protein>
    <recommendedName>
        <fullName evidence="6">GH26 domain-containing protein</fullName>
    </recommendedName>
</protein>
<comment type="similarity">
    <text evidence="1 4">Belongs to the glycosyl hydrolase 26 family.</text>
</comment>
<dbReference type="SUPFAM" id="SSF51445">
    <property type="entry name" value="(Trans)glycosidases"/>
    <property type="match status" value="1"/>
</dbReference>
<dbReference type="PANTHER" id="PTHR40079:SF4">
    <property type="entry name" value="GH26 DOMAIN-CONTAINING PROTEIN-RELATED"/>
    <property type="match status" value="1"/>
</dbReference>
<feature type="compositionally biased region" description="Low complexity" evidence="5">
    <location>
        <begin position="434"/>
        <end position="458"/>
    </location>
</feature>
<dbReference type="GO" id="GO:0006080">
    <property type="term" value="P:substituted mannan metabolic process"/>
    <property type="evidence" value="ECO:0007669"/>
    <property type="project" value="InterPro"/>
</dbReference>
<dbReference type="Proteomes" id="UP000070544">
    <property type="component" value="Unassembled WGS sequence"/>
</dbReference>
<evidence type="ECO:0000313" key="7">
    <source>
        <dbReference type="EMBL" id="KXS17165.1"/>
    </source>
</evidence>
<dbReference type="InterPro" id="IPR000805">
    <property type="entry name" value="Glyco_hydro_26"/>
</dbReference>
<dbReference type="InterPro" id="IPR017853">
    <property type="entry name" value="GH"/>
</dbReference>
<dbReference type="OrthoDB" id="428177at2759"/>
<feature type="compositionally biased region" description="Low complexity" evidence="5">
    <location>
        <begin position="411"/>
        <end position="427"/>
    </location>
</feature>
<organism evidence="7 8">
    <name type="scientific">Gonapodya prolifera (strain JEL478)</name>
    <name type="common">Monoblepharis prolifera</name>
    <dbReference type="NCBI Taxonomy" id="1344416"/>
    <lineage>
        <taxon>Eukaryota</taxon>
        <taxon>Fungi</taxon>
        <taxon>Fungi incertae sedis</taxon>
        <taxon>Chytridiomycota</taxon>
        <taxon>Chytridiomycota incertae sedis</taxon>
        <taxon>Monoblepharidomycetes</taxon>
        <taxon>Monoblepharidales</taxon>
        <taxon>Gonapodyaceae</taxon>
        <taxon>Gonapodya</taxon>
    </lineage>
</organism>
<evidence type="ECO:0000256" key="2">
    <source>
        <dbReference type="ARBA" id="ARBA00022801"/>
    </source>
</evidence>
<dbReference type="AlphaFoldDB" id="A0A139AL73"/>
<evidence type="ECO:0000256" key="3">
    <source>
        <dbReference type="ARBA" id="ARBA00023295"/>
    </source>
</evidence>
<dbReference type="EMBL" id="KQ965748">
    <property type="protein sequence ID" value="KXS17165.1"/>
    <property type="molecule type" value="Genomic_DNA"/>
</dbReference>
<keyword evidence="3" id="KW-0326">Glycosidase</keyword>
<dbReference type="InterPro" id="IPR022790">
    <property type="entry name" value="GH26_dom"/>
</dbReference>
<keyword evidence="8" id="KW-1185">Reference proteome</keyword>
<comment type="caution">
    <text evidence="4">Lacks conserved residue(s) required for the propagation of feature annotation.</text>
</comment>
<gene>
    <name evidence="7" type="ORF">M427DRAFT_110612</name>
</gene>
<proteinExistence type="inferred from homology"/>
<reference evidence="7 8" key="1">
    <citation type="journal article" date="2015" name="Genome Biol. Evol.">
        <title>Phylogenomic analyses indicate that early fungi evolved digesting cell walls of algal ancestors of land plants.</title>
        <authorList>
            <person name="Chang Y."/>
            <person name="Wang S."/>
            <person name="Sekimoto S."/>
            <person name="Aerts A.L."/>
            <person name="Choi C."/>
            <person name="Clum A."/>
            <person name="LaButti K.M."/>
            <person name="Lindquist E.A."/>
            <person name="Yee Ngan C."/>
            <person name="Ohm R.A."/>
            <person name="Salamov A.A."/>
            <person name="Grigoriev I.V."/>
            <person name="Spatafora J.W."/>
            <person name="Berbee M.L."/>
        </authorList>
    </citation>
    <scope>NUCLEOTIDE SEQUENCE [LARGE SCALE GENOMIC DNA]</scope>
    <source>
        <strain evidence="7 8">JEL478</strain>
    </source>
</reference>